<accession>A0AAU7KES9</accession>
<dbReference type="PANTHER" id="PTHR13887">
    <property type="entry name" value="GLUTATHIONE S-TRANSFERASE KAPPA"/>
    <property type="match status" value="1"/>
</dbReference>
<feature type="domain" description="DSBA-like thioredoxin" evidence="1">
    <location>
        <begin position="11"/>
        <end position="206"/>
    </location>
</feature>
<dbReference type="Pfam" id="PF01323">
    <property type="entry name" value="DSBA"/>
    <property type="match status" value="1"/>
</dbReference>
<dbReference type="GO" id="GO:0016491">
    <property type="term" value="F:oxidoreductase activity"/>
    <property type="evidence" value="ECO:0007669"/>
    <property type="project" value="InterPro"/>
</dbReference>
<reference evidence="2" key="1">
    <citation type="submission" date="2022-06" db="EMBL/GenBank/DDBJ databases">
        <title>A novel DMS-producing enzyme.</title>
        <authorList>
            <person name="Zhang Y."/>
        </authorList>
    </citation>
    <scope>NUCLEOTIDE SEQUENCE</scope>
    <source>
        <strain evidence="2">RT37</strain>
    </source>
</reference>
<dbReference type="PANTHER" id="PTHR13887:SF41">
    <property type="entry name" value="THIOREDOXIN SUPERFAMILY PROTEIN"/>
    <property type="match status" value="1"/>
</dbReference>
<sequence length="226" mass="25205">MPTPPAPPRLTLEVFSDLRCPFCYLELPELEALEDRFGHDIRVVWRPFELRPEPEPALDPHCDYLNELWRDAVLPMAQERGLSMRQPNIQPRSRLALETLAWAERRYRDTPSASQVAALRKALFSGFFEDSLDLSDPGALAEIANQLGLDGAALEASLAAGEDREAVQASREEGQALGVHGVPALRFLVDGEHAGILSGAQPRRQLFLAVERLQDALRQHEGKRTP</sequence>
<dbReference type="SUPFAM" id="SSF52833">
    <property type="entry name" value="Thioredoxin-like"/>
    <property type="match status" value="1"/>
</dbReference>
<gene>
    <name evidence="2" type="ORF">NFG58_13830</name>
</gene>
<proteinExistence type="predicted"/>
<dbReference type="AlphaFoldDB" id="A0AAU7KES9"/>
<dbReference type="RefSeq" id="WP_348826752.1">
    <property type="nucleotide sequence ID" value="NZ_CP098827.1"/>
</dbReference>
<protein>
    <submittedName>
        <fullName evidence="2">DsbA family protein</fullName>
    </submittedName>
</protein>
<evidence type="ECO:0000313" key="2">
    <source>
        <dbReference type="EMBL" id="XBO69698.1"/>
    </source>
</evidence>
<dbReference type="Gene3D" id="3.40.30.10">
    <property type="entry name" value="Glutaredoxin"/>
    <property type="match status" value="1"/>
</dbReference>
<evidence type="ECO:0000259" key="1">
    <source>
        <dbReference type="Pfam" id="PF01323"/>
    </source>
</evidence>
<dbReference type="EMBL" id="CP098827">
    <property type="protein sequence ID" value="XBO69698.1"/>
    <property type="molecule type" value="Genomic_DNA"/>
</dbReference>
<dbReference type="InterPro" id="IPR036249">
    <property type="entry name" value="Thioredoxin-like_sf"/>
</dbReference>
<organism evidence="2">
    <name type="scientific">Halomonas sp. RT37</name>
    <dbReference type="NCBI Taxonomy" id="2950872"/>
    <lineage>
        <taxon>Bacteria</taxon>
        <taxon>Pseudomonadati</taxon>
        <taxon>Pseudomonadota</taxon>
        <taxon>Gammaproteobacteria</taxon>
        <taxon>Oceanospirillales</taxon>
        <taxon>Halomonadaceae</taxon>
        <taxon>Halomonas</taxon>
    </lineage>
</organism>
<dbReference type="InterPro" id="IPR001853">
    <property type="entry name" value="DSBA-like_thioredoxin_dom"/>
</dbReference>
<name>A0AAU7KES9_9GAMM</name>